<organism evidence="1 2">
    <name type="scientific">Aerococcus christensenii</name>
    <dbReference type="NCBI Taxonomy" id="87541"/>
    <lineage>
        <taxon>Bacteria</taxon>
        <taxon>Bacillati</taxon>
        <taxon>Bacillota</taxon>
        <taxon>Bacilli</taxon>
        <taxon>Lactobacillales</taxon>
        <taxon>Aerococcaceae</taxon>
        <taxon>Aerococcus</taxon>
    </lineage>
</organism>
<dbReference type="AlphaFoldDB" id="A0A133XXT5"/>
<reference evidence="1 2" key="1">
    <citation type="submission" date="2016-01" db="EMBL/GenBank/DDBJ databases">
        <authorList>
            <person name="Oliw E.H."/>
        </authorList>
    </citation>
    <scope>NUCLEOTIDE SEQUENCE [LARGE SCALE GENOMIC DNA]</scope>
    <source>
        <strain evidence="1 2">KA00635</strain>
    </source>
</reference>
<evidence type="ECO:0000313" key="2">
    <source>
        <dbReference type="Proteomes" id="UP000070422"/>
    </source>
</evidence>
<accession>A0A133XXT5</accession>
<dbReference type="EMBL" id="LSCQ01000057">
    <property type="protein sequence ID" value="KXB35751.1"/>
    <property type="molecule type" value="Genomic_DNA"/>
</dbReference>
<protein>
    <submittedName>
        <fullName evidence="1">Uncharacterized protein</fullName>
    </submittedName>
</protein>
<feature type="non-terminal residue" evidence="1">
    <location>
        <position position="1"/>
    </location>
</feature>
<evidence type="ECO:0000313" key="1">
    <source>
        <dbReference type="EMBL" id="KXB35751.1"/>
    </source>
</evidence>
<proteinExistence type="predicted"/>
<name>A0A133XXT5_9LACT</name>
<sequence>DGFAYRRAQFYKIKPKWEPVFEADATTMSLVGDGAIKINQAIPGYMDKDTIRDLTGLEGADGAGYNAQTMGVDSKDVLAKPQGNEKREKL</sequence>
<comment type="caution">
    <text evidence="1">The sequence shown here is derived from an EMBL/GenBank/DDBJ whole genome shotgun (WGS) entry which is preliminary data.</text>
</comment>
<dbReference type="Proteomes" id="UP000070422">
    <property type="component" value="Unassembled WGS sequence"/>
</dbReference>
<gene>
    <name evidence="1" type="ORF">HMPREF3187_01172</name>
</gene>
<dbReference type="PATRIC" id="fig|87541.4.peg.1160"/>